<proteinExistence type="inferred from homology"/>
<dbReference type="PANTHER" id="PTHR11129">
    <property type="entry name" value="PROTEIN FARNESYLTRANSFERASE ALPHA SUBUNIT/RAB GERANYLGERANYL TRANSFERASE ALPHA SUBUNIT"/>
    <property type="match status" value="1"/>
</dbReference>
<dbReference type="AlphaFoldDB" id="A0A6B0V9Y7"/>
<sequence>MESESLAERILQDLGNVFKKEPLVKEFDVVPVSNSSCNRSPVVCVDGHLALGSWCVPHVYGYAYSRLVEARNNIVRHEKESILGWSRLVILINPDVQLAWNVRKELFLCKQTSFQEELQFSQLVLTRKPKCSEVFSHRRWLMEHNLRGFSSDRANVILQEELKVCLQAADRYRCNYYAWTYRIWLMDRFVHGNPLMLESEMQQTRDWVRSHVSDCSGFHYRQYLLRRVGSVPLLSRELSLCEELCLLHPGHEAIWAHRRFCLWHLHPLPSSNGVGETQAKRARNSASSHWTPRDEEAFLARAKGCGEWQDALVARHARWLRDVLGWTASGTP</sequence>
<evidence type="ECO:0000256" key="1">
    <source>
        <dbReference type="ARBA" id="ARBA00006734"/>
    </source>
</evidence>
<name>A0A6B0V9Y7_IXORI</name>
<dbReference type="PANTHER" id="PTHR11129:SF3">
    <property type="entry name" value="PROTEIN PRENYLTRANSFERASE ALPHA SUBUNIT REPEAT-CONTAINING PROTEIN 1"/>
    <property type="match status" value="1"/>
</dbReference>
<dbReference type="GO" id="GO:0005737">
    <property type="term" value="C:cytoplasm"/>
    <property type="evidence" value="ECO:0007669"/>
    <property type="project" value="TreeGrafter"/>
</dbReference>
<evidence type="ECO:0000256" key="2">
    <source>
        <dbReference type="ARBA" id="ARBA00022602"/>
    </source>
</evidence>
<reference evidence="5" key="1">
    <citation type="submission" date="2019-12" db="EMBL/GenBank/DDBJ databases">
        <title>An insight into the sialome of adult female Ixodes ricinus ticks feeding for 6 days.</title>
        <authorList>
            <person name="Perner J."/>
            <person name="Ribeiro J.M.C."/>
        </authorList>
    </citation>
    <scope>NUCLEOTIDE SEQUENCE</scope>
    <source>
        <strain evidence="5">Semi-engorged</strain>
        <tissue evidence="5">Salivary glands</tissue>
    </source>
</reference>
<dbReference type="GO" id="GO:0008318">
    <property type="term" value="F:protein prenyltransferase activity"/>
    <property type="evidence" value="ECO:0007669"/>
    <property type="project" value="InterPro"/>
</dbReference>
<dbReference type="PROSITE" id="PS51147">
    <property type="entry name" value="PFTA"/>
    <property type="match status" value="2"/>
</dbReference>
<dbReference type="SUPFAM" id="SSF48439">
    <property type="entry name" value="Protein prenylyltransferase"/>
    <property type="match status" value="1"/>
</dbReference>
<keyword evidence="4" id="KW-0677">Repeat</keyword>
<organism evidence="5">
    <name type="scientific">Ixodes ricinus</name>
    <name type="common">Common tick</name>
    <name type="synonym">Acarus ricinus</name>
    <dbReference type="NCBI Taxonomy" id="34613"/>
    <lineage>
        <taxon>Eukaryota</taxon>
        <taxon>Metazoa</taxon>
        <taxon>Ecdysozoa</taxon>
        <taxon>Arthropoda</taxon>
        <taxon>Chelicerata</taxon>
        <taxon>Arachnida</taxon>
        <taxon>Acari</taxon>
        <taxon>Parasitiformes</taxon>
        <taxon>Ixodida</taxon>
        <taxon>Ixodoidea</taxon>
        <taxon>Ixodidae</taxon>
        <taxon>Ixodinae</taxon>
        <taxon>Ixodes</taxon>
    </lineage>
</organism>
<evidence type="ECO:0000256" key="3">
    <source>
        <dbReference type="ARBA" id="ARBA00022679"/>
    </source>
</evidence>
<dbReference type="InterPro" id="IPR002088">
    <property type="entry name" value="Prenyl_trans_a"/>
</dbReference>
<accession>A0A6B0V9Y7</accession>
<evidence type="ECO:0000313" key="5">
    <source>
        <dbReference type="EMBL" id="MXU98385.1"/>
    </source>
</evidence>
<protein>
    <submittedName>
        <fullName evidence="5">Protein prenyltransferase alpha subunit repeat</fullName>
    </submittedName>
</protein>
<dbReference type="Pfam" id="PF01239">
    <property type="entry name" value="PPTA"/>
    <property type="match status" value="4"/>
</dbReference>
<dbReference type="EMBL" id="GIFC01016302">
    <property type="protein sequence ID" value="MXU98385.1"/>
    <property type="molecule type" value="Transcribed_RNA"/>
</dbReference>
<keyword evidence="2" id="KW-0637">Prenyltransferase</keyword>
<keyword evidence="3 5" id="KW-0808">Transferase</keyword>
<comment type="similarity">
    <text evidence="1">Belongs to the protein prenyltransferase subunit alpha family.</text>
</comment>
<dbReference type="Gene3D" id="1.25.40.120">
    <property type="entry name" value="Protein prenylyltransferase"/>
    <property type="match status" value="1"/>
</dbReference>
<evidence type="ECO:0000256" key="4">
    <source>
        <dbReference type="ARBA" id="ARBA00022737"/>
    </source>
</evidence>